<comment type="caution">
    <text evidence="2">The sequence shown here is derived from an EMBL/GenBank/DDBJ whole genome shotgun (WGS) entry which is preliminary data.</text>
</comment>
<dbReference type="AlphaFoldDB" id="A0A1F6X5E1"/>
<proteinExistence type="predicted"/>
<gene>
    <name evidence="2" type="ORF">A2911_02475</name>
</gene>
<evidence type="ECO:0000313" key="3">
    <source>
        <dbReference type="Proteomes" id="UP000176814"/>
    </source>
</evidence>
<reference evidence="2 3" key="1">
    <citation type="journal article" date="2016" name="Nat. Commun.">
        <title>Thousands of microbial genomes shed light on interconnected biogeochemical processes in an aquifer system.</title>
        <authorList>
            <person name="Anantharaman K."/>
            <person name="Brown C.T."/>
            <person name="Hug L.A."/>
            <person name="Sharon I."/>
            <person name="Castelle C.J."/>
            <person name="Probst A.J."/>
            <person name="Thomas B.C."/>
            <person name="Singh A."/>
            <person name="Wilkins M.J."/>
            <person name="Karaoz U."/>
            <person name="Brodie E.L."/>
            <person name="Williams K.H."/>
            <person name="Hubbard S.S."/>
            <person name="Banfield J.F."/>
        </authorList>
    </citation>
    <scope>NUCLEOTIDE SEQUENCE [LARGE SCALE GENOMIC DNA]</scope>
</reference>
<keyword evidence="1" id="KW-0472">Membrane</keyword>
<evidence type="ECO:0000256" key="1">
    <source>
        <dbReference type="SAM" id="Phobius"/>
    </source>
</evidence>
<protein>
    <submittedName>
        <fullName evidence="2">Uncharacterized protein</fullName>
    </submittedName>
</protein>
<evidence type="ECO:0000313" key="2">
    <source>
        <dbReference type="EMBL" id="OGI89410.1"/>
    </source>
</evidence>
<accession>A0A1F6X5E1</accession>
<sequence>MDPESQKLLEENLALSKENNEMLHSIRRSMRMARFMSILYWVFIIGSAVGAFYLIQPYIEQLKDVYSGANSVLEGF</sequence>
<keyword evidence="1" id="KW-1133">Transmembrane helix</keyword>
<keyword evidence="1" id="KW-0812">Transmembrane</keyword>
<dbReference type="Proteomes" id="UP000176814">
    <property type="component" value="Unassembled WGS sequence"/>
</dbReference>
<feature type="transmembrane region" description="Helical" evidence="1">
    <location>
        <begin position="35"/>
        <end position="55"/>
    </location>
</feature>
<organism evidence="2 3">
    <name type="scientific">Candidatus Nomurabacteria bacterium RIFCSPLOWO2_01_FULL_40_15</name>
    <dbReference type="NCBI Taxonomy" id="1801772"/>
    <lineage>
        <taxon>Bacteria</taxon>
        <taxon>Candidatus Nomuraibacteriota</taxon>
    </lineage>
</organism>
<dbReference type="EMBL" id="MFUW01000031">
    <property type="protein sequence ID" value="OGI89410.1"/>
    <property type="molecule type" value="Genomic_DNA"/>
</dbReference>
<name>A0A1F6X5E1_9BACT</name>